<comment type="function">
    <text evidence="6 7">This protein binds to 23S rRNA in the presence of protein L20.</text>
</comment>
<evidence type="ECO:0000256" key="5">
    <source>
        <dbReference type="ARBA" id="ARBA00023274"/>
    </source>
</evidence>
<dbReference type="GO" id="GO:0005737">
    <property type="term" value="C:cytoplasm"/>
    <property type="evidence" value="ECO:0007669"/>
    <property type="project" value="UniProtKB-ARBA"/>
</dbReference>
<dbReference type="GO" id="GO:0003735">
    <property type="term" value="F:structural constituent of ribosome"/>
    <property type="evidence" value="ECO:0007669"/>
    <property type="project" value="InterPro"/>
</dbReference>
<evidence type="ECO:0000256" key="2">
    <source>
        <dbReference type="ARBA" id="ARBA00022730"/>
    </source>
</evidence>
<evidence type="ECO:0000256" key="7">
    <source>
        <dbReference type="RuleBase" id="RU000562"/>
    </source>
</evidence>
<evidence type="ECO:0000256" key="4">
    <source>
        <dbReference type="ARBA" id="ARBA00022980"/>
    </source>
</evidence>
<comment type="caution">
    <text evidence="8">The sequence shown here is derived from an EMBL/GenBank/DDBJ whole genome shotgun (WGS) entry which is preliminary data.</text>
</comment>
<sequence length="102" mass="11313">MYAIIETGGKQIRVEAGQAIYIEKLNGEQGDTVTFDKVLFVGGDDVKVGSPLVDGATVTAKVEKQGRAKKLVVFKYKAKKNYRRKQGHRQPYTKVVIDEINA</sequence>
<name>A0A0P6WJC3_9BACI</name>
<evidence type="ECO:0000313" key="9">
    <source>
        <dbReference type="Proteomes" id="UP000050398"/>
    </source>
</evidence>
<dbReference type="PANTHER" id="PTHR21349:SF0">
    <property type="entry name" value="LARGE RIBOSOMAL SUBUNIT PROTEIN BL21M"/>
    <property type="match status" value="1"/>
</dbReference>
<dbReference type="NCBIfam" id="TIGR00061">
    <property type="entry name" value="L21"/>
    <property type="match status" value="1"/>
</dbReference>
<dbReference type="Pfam" id="PF00829">
    <property type="entry name" value="Ribosomal_L21p"/>
    <property type="match status" value="1"/>
</dbReference>
<dbReference type="EMBL" id="LIXZ01000002">
    <property type="protein sequence ID" value="KPL60800.1"/>
    <property type="molecule type" value="Genomic_DNA"/>
</dbReference>
<dbReference type="PANTHER" id="PTHR21349">
    <property type="entry name" value="50S RIBOSOMAL PROTEIN L21"/>
    <property type="match status" value="1"/>
</dbReference>
<dbReference type="GO" id="GO:0019843">
    <property type="term" value="F:rRNA binding"/>
    <property type="evidence" value="ECO:0007669"/>
    <property type="project" value="UniProtKB-UniRule"/>
</dbReference>
<accession>A0A0P6WJC3</accession>
<dbReference type="RefSeq" id="WP_060670849.1">
    <property type="nucleotide sequence ID" value="NZ_JBCNEF010000018.1"/>
</dbReference>
<dbReference type="GO" id="GO:1990904">
    <property type="term" value="C:ribonucleoprotein complex"/>
    <property type="evidence" value="ECO:0007669"/>
    <property type="project" value="UniProtKB-KW"/>
</dbReference>
<comment type="similarity">
    <text evidence="1 6 7">Belongs to the bacterial ribosomal protein bL21 family.</text>
</comment>
<evidence type="ECO:0000256" key="6">
    <source>
        <dbReference type="HAMAP-Rule" id="MF_01363"/>
    </source>
</evidence>
<dbReference type="GO" id="GO:0006412">
    <property type="term" value="P:translation"/>
    <property type="evidence" value="ECO:0007669"/>
    <property type="project" value="UniProtKB-UniRule"/>
</dbReference>
<dbReference type="InterPro" id="IPR028909">
    <property type="entry name" value="bL21-like"/>
</dbReference>
<dbReference type="Proteomes" id="UP000050398">
    <property type="component" value="Unassembled WGS sequence"/>
</dbReference>
<dbReference type="HAMAP" id="MF_01363">
    <property type="entry name" value="Ribosomal_bL21"/>
    <property type="match status" value="1"/>
</dbReference>
<dbReference type="eggNOG" id="COG0261">
    <property type="taxonomic scope" value="Bacteria"/>
</dbReference>
<dbReference type="SUPFAM" id="SSF141091">
    <property type="entry name" value="L21p-like"/>
    <property type="match status" value="1"/>
</dbReference>
<proteinExistence type="inferred from homology"/>
<evidence type="ECO:0000256" key="1">
    <source>
        <dbReference type="ARBA" id="ARBA00008563"/>
    </source>
</evidence>
<dbReference type="AlphaFoldDB" id="A0A0P6WJC3"/>
<comment type="subunit">
    <text evidence="6">Part of the 50S ribosomal subunit. Contacts protein L20.</text>
</comment>
<protein>
    <recommendedName>
        <fullName evidence="6">Large ribosomal subunit protein bL21</fullName>
    </recommendedName>
</protein>
<evidence type="ECO:0000313" key="8">
    <source>
        <dbReference type="EMBL" id="KPL60800.1"/>
    </source>
</evidence>
<keyword evidence="2 6" id="KW-0699">rRNA-binding</keyword>
<dbReference type="InterPro" id="IPR018258">
    <property type="entry name" value="Ribosomal_bL21_CS"/>
</dbReference>
<gene>
    <name evidence="6" type="primary">rplU</name>
    <name evidence="8" type="ORF">AM506_03410</name>
</gene>
<keyword evidence="4 6" id="KW-0689">Ribosomal protein</keyword>
<dbReference type="PROSITE" id="PS01169">
    <property type="entry name" value="RIBOSOMAL_L21"/>
    <property type="match status" value="1"/>
</dbReference>
<evidence type="ECO:0000256" key="3">
    <source>
        <dbReference type="ARBA" id="ARBA00022884"/>
    </source>
</evidence>
<dbReference type="InterPro" id="IPR001787">
    <property type="entry name" value="Ribosomal_bL21"/>
</dbReference>
<organism evidence="8 9">
    <name type="scientific">Rossellomorea vietnamensis</name>
    <dbReference type="NCBI Taxonomy" id="218284"/>
    <lineage>
        <taxon>Bacteria</taxon>
        <taxon>Bacillati</taxon>
        <taxon>Bacillota</taxon>
        <taxon>Bacilli</taxon>
        <taxon>Bacillales</taxon>
        <taxon>Bacillaceae</taxon>
        <taxon>Rossellomorea</taxon>
    </lineage>
</organism>
<dbReference type="GO" id="GO:0005840">
    <property type="term" value="C:ribosome"/>
    <property type="evidence" value="ECO:0007669"/>
    <property type="project" value="UniProtKB-KW"/>
</dbReference>
<dbReference type="OrthoDB" id="9813334at2"/>
<reference evidence="8 9" key="1">
    <citation type="submission" date="2015-08" db="EMBL/GenBank/DDBJ databases">
        <title>Draft Genome Sequence of Bacillus vietnamensis UCD-SED5.</title>
        <authorList>
            <person name="Lee R.D."/>
            <person name="Jospin G."/>
            <person name="Lang J.M."/>
            <person name="Coil D.A."/>
            <person name="Eisen J.A."/>
        </authorList>
    </citation>
    <scope>NUCLEOTIDE SEQUENCE [LARGE SCALE GENOMIC DNA]</scope>
    <source>
        <strain evidence="8 9">UCD-SED5</strain>
    </source>
</reference>
<keyword evidence="5 6" id="KW-0687">Ribonucleoprotein</keyword>
<keyword evidence="3 6" id="KW-0694">RNA-binding</keyword>
<dbReference type="InterPro" id="IPR036164">
    <property type="entry name" value="bL21-like_sf"/>
</dbReference>
<dbReference type="PATRIC" id="fig|218284.4.peg.725"/>